<accession>A0ABT1E555</accession>
<gene>
    <name evidence="3" type="ORF">NK125_00420</name>
</gene>
<dbReference type="PIRSF" id="PIRSF012524">
    <property type="entry name" value="YitL_S1"/>
    <property type="match status" value="1"/>
</dbReference>
<dbReference type="EMBL" id="JAMZFW010000001">
    <property type="protein sequence ID" value="MCP1100878.1"/>
    <property type="molecule type" value="Genomic_DNA"/>
</dbReference>
<dbReference type="PANTHER" id="PTHR37296:SF1">
    <property type="entry name" value="CONSERVED VIRULENCE FACTOR B"/>
    <property type="match status" value="1"/>
</dbReference>
<dbReference type="SUPFAM" id="SSF50249">
    <property type="entry name" value="Nucleic acid-binding proteins"/>
    <property type="match status" value="1"/>
</dbReference>
<dbReference type="PROSITE" id="PS50126">
    <property type="entry name" value="S1"/>
    <property type="match status" value="1"/>
</dbReference>
<dbReference type="SMART" id="SM00316">
    <property type="entry name" value="S1"/>
    <property type="match status" value="3"/>
</dbReference>
<evidence type="ECO:0000313" key="3">
    <source>
        <dbReference type="EMBL" id="MCP1100878.1"/>
    </source>
</evidence>
<evidence type="ECO:0000259" key="2">
    <source>
        <dbReference type="PROSITE" id="PS50126"/>
    </source>
</evidence>
<dbReference type="InterPro" id="IPR036388">
    <property type="entry name" value="WH-like_DNA-bd_sf"/>
</dbReference>
<dbReference type="InterPro" id="IPR003029">
    <property type="entry name" value="S1_domain"/>
</dbReference>
<keyword evidence="4" id="KW-1185">Reference proteome</keyword>
<reference evidence="3 4" key="1">
    <citation type="journal article" date="2022" name="Genome Biol. Evol.">
        <title>Host diet, physiology and behaviors set the stage for Lachnospiraceae cladogenesis.</title>
        <authorList>
            <person name="Vera-Ponce De Leon A."/>
            <person name="Schneider M."/>
            <person name="Jahnes B.C."/>
            <person name="Sadowski V."/>
            <person name="Camuy-Velez L.A."/>
            <person name="Duan J."/>
            <person name="Sabree Z.L."/>
        </authorList>
    </citation>
    <scope>NUCLEOTIDE SEQUENCE [LARGE SCALE GENOMIC DNA]</scope>
    <source>
        <strain evidence="3 4">PAL113</strain>
    </source>
</reference>
<protein>
    <submittedName>
        <fullName evidence="3">S1-like domain-containing RNA-binding protein</fullName>
    </submittedName>
</protein>
<dbReference type="PANTHER" id="PTHR37296">
    <property type="entry name" value="CONSERVED VIRULENCE FACTOR B"/>
    <property type="match status" value="1"/>
</dbReference>
<dbReference type="InterPro" id="IPR012340">
    <property type="entry name" value="NA-bd_OB-fold"/>
</dbReference>
<dbReference type="Gene3D" id="1.10.10.10">
    <property type="entry name" value="Winged helix-like DNA-binding domain superfamily/Winged helix DNA-binding domain"/>
    <property type="match status" value="1"/>
</dbReference>
<sequence>MLENLLGKKVSLEVVKKVDFGYYLGEEEDKVLLPKSEAPKDVEELEEGDKVEVFLYKDSADRIIATTITPLISLGEIALLEVVDVGKIGAFVDWGLKKDLLIPFKEQTTSLKVGDKCLVSLYVDKSKRLCGTMKLYRLLKTNSPYKKDDEVGGMVYEISDNFGAFVAVDNVYSALIPQKEVPKGVEVLDIVEGRVSGILEDGKINLSLRKKAWMQMEEDEEMILLWMQDNEGKIPFTDKASPETIQEEFGLSKNAFKRAIGGLLKKNKIKINENYIELL</sequence>
<dbReference type="InterPro" id="IPR014464">
    <property type="entry name" value="CvfB_fam"/>
</dbReference>
<feature type="domain" description="S1 motif" evidence="2">
    <location>
        <begin position="148"/>
        <end position="209"/>
    </location>
</feature>
<evidence type="ECO:0000256" key="1">
    <source>
        <dbReference type="PIRNR" id="PIRNR012524"/>
    </source>
</evidence>
<name>A0ABT1E555_9FIRM</name>
<dbReference type="RefSeq" id="WP_262064666.1">
    <property type="nucleotide sequence ID" value="NZ_JAMXOD010000001.1"/>
</dbReference>
<organism evidence="3 4">
    <name type="scientific">Aequitasia blattaphilus</name>
    <dbReference type="NCBI Taxonomy" id="2949332"/>
    <lineage>
        <taxon>Bacteria</taxon>
        <taxon>Bacillati</taxon>
        <taxon>Bacillota</taxon>
        <taxon>Clostridia</taxon>
        <taxon>Lachnospirales</taxon>
        <taxon>Lachnospiraceae</taxon>
        <taxon>Aequitasia</taxon>
    </lineage>
</organism>
<dbReference type="Proteomes" id="UP001523566">
    <property type="component" value="Unassembled WGS sequence"/>
</dbReference>
<dbReference type="InterPro" id="IPR039566">
    <property type="entry name" value="CvfB_S1_st"/>
</dbReference>
<comment type="similarity">
    <text evidence="1">Belongs to the CvfB family.</text>
</comment>
<dbReference type="InterPro" id="IPR040764">
    <property type="entry name" value="CvfB_WH"/>
</dbReference>
<comment type="caution">
    <text evidence="3">The sequence shown here is derived from an EMBL/GenBank/DDBJ whole genome shotgun (WGS) entry which is preliminary data.</text>
</comment>
<dbReference type="Pfam" id="PF13509">
    <property type="entry name" value="S1_2"/>
    <property type="match status" value="2"/>
</dbReference>
<evidence type="ECO:0000313" key="4">
    <source>
        <dbReference type="Proteomes" id="UP001523566"/>
    </source>
</evidence>
<dbReference type="Pfam" id="PF17783">
    <property type="entry name" value="WHD_CvfB"/>
    <property type="match status" value="1"/>
</dbReference>
<dbReference type="Gene3D" id="2.40.50.140">
    <property type="entry name" value="Nucleic acid-binding proteins"/>
    <property type="match status" value="2"/>
</dbReference>
<proteinExistence type="inferred from homology"/>